<dbReference type="RefSeq" id="WP_166105087.1">
    <property type="nucleotide sequence ID" value="NZ_BMMY01000001.1"/>
</dbReference>
<evidence type="ECO:0000259" key="2">
    <source>
        <dbReference type="PROSITE" id="PS51898"/>
    </source>
</evidence>
<feature type="domain" description="Tyr recombinase" evidence="2">
    <location>
        <begin position="1"/>
        <end position="103"/>
    </location>
</feature>
<organism evidence="3 4">
    <name type="scientific">Phycicoccus endophyticus</name>
    <dbReference type="NCBI Taxonomy" id="1690220"/>
    <lineage>
        <taxon>Bacteria</taxon>
        <taxon>Bacillati</taxon>
        <taxon>Actinomycetota</taxon>
        <taxon>Actinomycetes</taxon>
        <taxon>Micrococcales</taxon>
        <taxon>Intrasporangiaceae</taxon>
        <taxon>Phycicoccus</taxon>
    </lineage>
</organism>
<evidence type="ECO:0000313" key="4">
    <source>
        <dbReference type="Proteomes" id="UP000515976"/>
    </source>
</evidence>
<name>A0A7G9R525_9MICO</name>
<dbReference type="Gene3D" id="1.10.443.10">
    <property type="entry name" value="Intergrase catalytic core"/>
    <property type="match status" value="1"/>
</dbReference>
<dbReference type="SUPFAM" id="SSF56349">
    <property type="entry name" value="DNA breaking-rejoining enzymes"/>
    <property type="match status" value="1"/>
</dbReference>
<evidence type="ECO:0000256" key="1">
    <source>
        <dbReference type="ARBA" id="ARBA00023172"/>
    </source>
</evidence>
<dbReference type="GO" id="GO:0006310">
    <property type="term" value="P:DNA recombination"/>
    <property type="evidence" value="ECO:0007669"/>
    <property type="project" value="UniProtKB-KW"/>
</dbReference>
<dbReference type="GO" id="GO:0003677">
    <property type="term" value="F:DNA binding"/>
    <property type="evidence" value="ECO:0007669"/>
    <property type="project" value="InterPro"/>
</dbReference>
<dbReference type="Pfam" id="PF00589">
    <property type="entry name" value="Phage_integrase"/>
    <property type="match status" value="1"/>
</dbReference>
<dbReference type="KEGG" id="pei:H9L10_07110"/>
<proteinExistence type="predicted"/>
<dbReference type="InterPro" id="IPR013762">
    <property type="entry name" value="Integrase-like_cat_sf"/>
</dbReference>
<gene>
    <name evidence="3" type="ORF">H9L10_07110</name>
</gene>
<evidence type="ECO:0000313" key="3">
    <source>
        <dbReference type="EMBL" id="QNN50700.1"/>
    </source>
</evidence>
<protein>
    <submittedName>
        <fullName evidence="3">Tyrosine-type recombinase/integrase</fullName>
    </submittedName>
</protein>
<dbReference type="GO" id="GO:0015074">
    <property type="term" value="P:DNA integration"/>
    <property type="evidence" value="ECO:0007669"/>
    <property type="project" value="InterPro"/>
</dbReference>
<dbReference type="PROSITE" id="PS51898">
    <property type="entry name" value="TYR_RECOMBINASE"/>
    <property type="match status" value="1"/>
</dbReference>
<dbReference type="InterPro" id="IPR002104">
    <property type="entry name" value="Integrase_catalytic"/>
</dbReference>
<dbReference type="EMBL" id="CP060712">
    <property type="protein sequence ID" value="QNN50700.1"/>
    <property type="molecule type" value="Genomic_DNA"/>
</dbReference>
<sequence length="123" mass="13295">MQRDLALVLAAYADRGETFLVDEAGQVLGPWVVERAVRDARDSVPGLPAGLRFHDLRHTFASLLIAAGLDVKTVQTRMRHASAVTTLNTYGHMFPDTDDKSRDAVGAAFAARRADTSAETSTP</sequence>
<dbReference type="Proteomes" id="UP000515976">
    <property type="component" value="Chromosome"/>
</dbReference>
<dbReference type="InterPro" id="IPR011010">
    <property type="entry name" value="DNA_brk_join_enz"/>
</dbReference>
<reference evidence="3 4" key="1">
    <citation type="submission" date="2020-08" db="EMBL/GenBank/DDBJ databases">
        <title>Genome sequence of Phycicoccus endophyticus JCM 31784T.</title>
        <authorList>
            <person name="Hyun D.-W."/>
            <person name="Bae J.-W."/>
        </authorList>
    </citation>
    <scope>NUCLEOTIDE SEQUENCE [LARGE SCALE GENOMIC DNA]</scope>
    <source>
        <strain evidence="3 4">JCM 31784</strain>
    </source>
</reference>
<accession>A0A7G9R525</accession>
<keyword evidence="1" id="KW-0233">DNA recombination</keyword>
<keyword evidence="4" id="KW-1185">Reference proteome</keyword>
<dbReference type="AlphaFoldDB" id="A0A7G9R525"/>